<name>A0A543FG31_9NOCA</name>
<comment type="caution">
    <text evidence="2">The sequence shown here is derived from an EMBL/GenBank/DDBJ whole genome shotgun (WGS) entry which is preliminary data.</text>
</comment>
<sequence length="186" mass="20671">MGGAAQASRRHRRPSRCEEGVPTNPTALLSSDHLQAAIAGHLDDQAGSPLIGWARELGDLHATLLTGWLNPARRPADFDEMVLRSRISEVIGEIDSWTVFVLPRAAAGARKHTHTLGEVISHVAKTYAEAWWTVLHTSEEQPELRHEAWFHLGQVHEAYADLVNDLYARRIELPLGWRGITGTPRT</sequence>
<dbReference type="OrthoDB" id="3352146at2"/>
<reference evidence="2 3" key="1">
    <citation type="submission" date="2019-06" db="EMBL/GenBank/DDBJ databases">
        <title>Sequencing the genomes of 1000 actinobacteria strains.</title>
        <authorList>
            <person name="Klenk H.-P."/>
        </authorList>
    </citation>
    <scope>NUCLEOTIDE SEQUENCE [LARGE SCALE GENOMIC DNA]</scope>
    <source>
        <strain evidence="2 3">DSM 103495</strain>
    </source>
</reference>
<feature type="region of interest" description="Disordered" evidence="1">
    <location>
        <begin position="1"/>
        <end position="24"/>
    </location>
</feature>
<dbReference type="RefSeq" id="WP_141810582.1">
    <property type="nucleotide sequence ID" value="NZ_VFPG01000001.1"/>
</dbReference>
<organism evidence="2 3">
    <name type="scientific">Nocardia bhagyanarayanae</name>
    <dbReference type="NCBI Taxonomy" id="1215925"/>
    <lineage>
        <taxon>Bacteria</taxon>
        <taxon>Bacillati</taxon>
        <taxon>Actinomycetota</taxon>
        <taxon>Actinomycetes</taxon>
        <taxon>Mycobacteriales</taxon>
        <taxon>Nocardiaceae</taxon>
        <taxon>Nocardia</taxon>
    </lineage>
</organism>
<dbReference type="Proteomes" id="UP000316331">
    <property type="component" value="Unassembled WGS sequence"/>
</dbReference>
<evidence type="ECO:0000256" key="1">
    <source>
        <dbReference type="SAM" id="MobiDB-lite"/>
    </source>
</evidence>
<protein>
    <submittedName>
        <fullName evidence="2">Uncharacterized protein</fullName>
    </submittedName>
</protein>
<evidence type="ECO:0000313" key="2">
    <source>
        <dbReference type="EMBL" id="TQM32712.1"/>
    </source>
</evidence>
<accession>A0A543FG31</accession>
<gene>
    <name evidence="2" type="ORF">FB390_4408</name>
</gene>
<evidence type="ECO:0000313" key="3">
    <source>
        <dbReference type="Proteomes" id="UP000316331"/>
    </source>
</evidence>
<dbReference type="AlphaFoldDB" id="A0A543FG31"/>
<proteinExistence type="predicted"/>
<dbReference type="EMBL" id="VFPG01000001">
    <property type="protein sequence ID" value="TQM32712.1"/>
    <property type="molecule type" value="Genomic_DNA"/>
</dbReference>
<keyword evidence="3" id="KW-1185">Reference proteome</keyword>